<accession>A0A9Q4B2E1</accession>
<dbReference type="AlphaFoldDB" id="A0A9Q4B2E1"/>
<organism evidence="1 2">
    <name type="scientific">Salipaludibacillus agaradhaerens</name>
    <name type="common">Bacillus agaradhaerens</name>
    <dbReference type="NCBI Taxonomy" id="76935"/>
    <lineage>
        <taxon>Bacteria</taxon>
        <taxon>Bacillati</taxon>
        <taxon>Bacillota</taxon>
        <taxon>Bacilli</taxon>
        <taxon>Bacillales</taxon>
        <taxon>Bacillaceae</taxon>
    </lineage>
</organism>
<comment type="caution">
    <text evidence="1">The sequence shown here is derived from an EMBL/GenBank/DDBJ whole genome shotgun (WGS) entry which is preliminary data.</text>
</comment>
<dbReference type="Proteomes" id="UP001057753">
    <property type="component" value="Unassembled WGS sequence"/>
</dbReference>
<proteinExistence type="predicted"/>
<gene>
    <name evidence="1" type="ORF">HXA33_09935</name>
</gene>
<keyword evidence="2" id="KW-1185">Reference proteome</keyword>
<evidence type="ECO:0000313" key="1">
    <source>
        <dbReference type="EMBL" id="MCR6096875.1"/>
    </source>
</evidence>
<name>A0A9Q4B2E1_SALAG</name>
<protein>
    <submittedName>
        <fullName evidence="1">Uncharacterized protein</fullName>
    </submittedName>
</protein>
<dbReference type="RefSeq" id="WP_257821361.1">
    <property type="nucleotide sequence ID" value="NZ_JABXYM010000001.1"/>
</dbReference>
<dbReference type="EMBL" id="JABXYM010000001">
    <property type="protein sequence ID" value="MCR6096875.1"/>
    <property type="molecule type" value="Genomic_DNA"/>
</dbReference>
<sequence length="138" mass="15769">MKKALGYIKNKRTGQVLEFYDISPDGYELSPGRYGLRADLEDWEEMEEPDTINQPSHYKEKASKIGELVDKKNAQYGDSFNKSGEFLKILYPEGIKPNQYKDALALVRIFDKQMRIANGNQGDENAYKDICGYGLLMS</sequence>
<reference evidence="1" key="1">
    <citation type="submission" date="2020-06" db="EMBL/GenBank/DDBJ databases">
        <title>Insight into the genomes of haloalkaliphilic bacilli from Kenyan soda lakes.</title>
        <authorList>
            <person name="Mwirichia R."/>
            <person name="Villamizar G.C."/>
            <person name="Poehlein A."/>
            <person name="Mugweru J."/>
            <person name="Kipnyargis A."/>
            <person name="Kiplimo D."/>
            <person name="Orwa P."/>
            <person name="Daniel R."/>
        </authorList>
    </citation>
    <scope>NUCLEOTIDE SEQUENCE</scope>
    <source>
        <strain evidence="1">B1096_S55</strain>
    </source>
</reference>
<evidence type="ECO:0000313" key="2">
    <source>
        <dbReference type="Proteomes" id="UP001057753"/>
    </source>
</evidence>